<dbReference type="InterPro" id="IPR018750">
    <property type="entry name" value="DUF2306_membrane"/>
</dbReference>
<keyword evidence="3" id="KW-1185">Reference proteome</keyword>
<evidence type="ECO:0000256" key="1">
    <source>
        <dbReference type="SAM" id="Phobius"/>
    </source>
</evidence>
<keyword evidence="1" id="KW-1133">Transmembrane helix</keyword>
<feature type="transmembrane region" description="Helical" evidence="1">
    <location>
        <begin position="154"/>
        <end position="172"/>
    </location>
</feature>
<organism evidence="2 3">
    <name type="scientific">Pendulispora brunnea</name>
    <dbReference type="NCBI Taxonomy" id="2905690"/>
    <lineage>
        <taxon>Bacteria</taxon>
        <taxon>Pseudomonadati</taxon>
        <taxon>Myxococcota</taxon>
        <taxon>Myxococcia</taxon>
        <taxon>Myxococcales</taxon>
        <taxon>Sorangiineae</taxon>
        <taxon>Pendulisporaceae</taxon>
        <taxon>Pendulispora</taxon>
    </lineage>
</organism>
<reference evidence="2 3" key="1">
    <citation type="submission" date="2021-12" db="EMBL/GenBank/DDBJ databases">
        <title>Discovery of the Pendulisporaceae a myxobacterial family with distinct sporulation behavior and unique specialized metabolism.</title>
        <authorList>
            <person name="Garcia R."/>
            <person name="Popoff A."/>
            <person name="Bader C.D."/>
            <person name="Loehr J."/>
            <person name="Walesch S."/>
            <person name="Walt C."/>
            <person name="Boldt J."/>
            <person name="Bunk B."/>
            <person name="Haeckl F.J.F.P.J."/>
            <person name="Gunesch A.P."/>
            <person name="Birkelbach J."/>
            <person name="Nuebel U."/>
            <person name="Pietschmann T."/>
            <person name="Bach T."/>
            <person name="Mueller R."/>
        </authorList>
    </citation>
    <scope>NUCLEOTIDE SEQUENCE [LARGE SCALE GENOMIC DNA]</scope>
    <source>
        <strain evidence="2 3">MSr12523</strain>
    </source>
</reference>
<feature type="transmembrane region" description="Helical" evidence="1">
    <location>
        <begin position="184"/>
        <end position="204"/>
    </location>
</feature>
<sequence length="237" mass="25877">MWVLSRVRAAAPRVFVLSLMALGAAFITASSLAYFKFDELPPFVIEKLPLRFEALWLLSLRVHVVAALISFPLCIVLMTRALQRRAVLHRWIGRSAGALILFALVPSGAVLSFEAKGGPLVSAGFLLSGALIAWFMVKGVFAARRREFGAHRRAMLHVFAQMSVAVTSRALLFGLDVAGMSPDVAYVVALWCPVLGSAAMAELLSGSLKRMVQNHGLKMAMSLRARFVARPIVRFGR</sequence>
<dbReference type="Proteomes" id="UP001379533">
    <property type="component" value="Chromosome"/>
</dbReference>
<evidence type="ECO:0000313" key="2">
    <source>
        <dbReference type="EMBL" id="WXA94231.1"/>
    </source>
</evidence>
<proteinExistence type="predicted"/>
<feature type="transmembrane region" description="Helical" evidence="1">
    <location>
        <begin position="119"/>
        <end position="142"/>
    </location>
</feature>
<gene>
    <name evidence="2" type="ORF">LZC95_48275</name>
</gene>
<dbReference type="EMBL" id="CP089982">
    <property type="protein sequence ID" value="WXA94231.1"/>
    <property type="molecule type" value="Genomic_DNA"/>
</dbReference>
<feature type="transmembrane region" description="Helical" evidence="1">
    <location>
        <begin position="91"/>
        <end position="113"/>
    </location>
</feature>
<keyword evidence="1" id="KW-0472">Membrane</keyword>
<dbReference type="Pfam" id="PF10067">
    <property type="entry name" value="DUF2306"/>
    <property type="match status" value="1"/>
</dbReference>
<protein>
    <submittedName>
        <fullName evidence="2">DUF2306 domain-containing protein</fullName>
    </submittedName>
</protein>
<evidence type="ECO:0000313" key="3">
    <source>
        <dbReference type="Proteomes" id="UP001379533"/>
    </source>
</evidence>
<feature type="transmembrane region" description="Helical" evidence="1">
    <location>
        <begin position="55"/>
        <end position="79"/>
    </location>
</feature>
<feature type="transmembrane region" description="Helical" evidence="1">
    <location>
        <begin position="14"/>
        <end position="35"/>
    </location>
</feature>
<accession>A0ABZ2K6B9</accession>
<dbReference type="RefSeq" id="WP_394844833.1">
    <property type="nucleotide sequence ID" value="NZ_CP089982.1"/>
</dbReference>
<name>A0ABZ2K6B9_9BACT</name>
<keyword evidence="1" id="KW-0812">Transmembrane</keyword>